<name>A0ABS6F4T3_9CLOT</name>
<keyword evidence="1 4" id="KW-0808">Transferase</keyword>
<dbReference type="InterPro" id="IPR010559">
    <property type="entry name" value="Sig_transdc_His_kin_internal"/>
</dbReference>
<feature type="transmembrane region" description="Helical" evidence="2">
    <location>
        <begin position="295"/>
        <end position="318"/>
    </location>
</feature>
<dbReference type="RefSeq" id="WP_216457547.1">
    <property type="nucleotide sequence ID" value="NZ_JAHLQL010000005.1"/>
</dbReference>
<gene>
    <name evidence="4" type="ORF">KQI89_13885</name>
</gene>
<evidence type="ECO:0000313" key="5">
    <source>
        <dbReference type="Proteomes" id="UP000736583"/>
    </source>
</evidence>
<dbReference type="CDD" id="cd06225">
    <property type="entry name" value="HAMP"/>
    <property type="match status" value="1"/>
</dbReference>
<evidence type="ECO:0000259" key="3">
    <source>
        <dbReference type="PROSITE" id="PS50885"/>
    </source>
</evidence>
<dbReference type="PANTHER" id="PTHR34220:SF7">
    <property type="entry name" value="SENSOR HISTIDINE KINASE YPDA"/>
    <property type="match status" value="1"/>
</dbReference>
<dbReference type="PROSITE" id="PS50885">
    <property type="entry name" value="HAMP"/>
    <property type="match status" value="1"/>
</dbReference>
<keyword evidence="2" id="KW-0812">Transmembrane</keyword>
<dbReference type="Proteomes" id="UP000736583">
    <property type="component" value="Unassembled WGS sequence"/>
</dbReference>
<dbReference type="SMART" id="SM00304">
    <property type="entry name" value="HAMP"/>
    <property type="match status" value="1"/>
</dbReference>
<reference evidence="4 5" key="1">
    <citation type="submission" date="2021-06" db="EMBL/GenBank/DDBJ databases">
        <authorList>
            <person name="Sun Q."/>
            <person name="Li D."/>
        </authorList>
    </citation>
    <scope>NUCLEOTIDE SEQUENCE [LARGE SCALE GENOMIC DNA]</scope>
    <source>
        <strain evidence="4 5">MSJ-4</strain>
    </source>
</reference>
<dbReference type="EMBL" id="JAHLQL010000005">
    <property type="protein sequence ID" value="MBU5592839.1"/>
    <property type="molecule type" value="Genomic_DNA"/>
</dbReference>
<dbReference type="InterPro" id="IPR003660">
    <property type="entry name" value="HAMP_dom"/>
</dbReference>
<keyword evidence="2" id="KW-1133">Transmembrane helix</keyword>
<dbReference type="InterPro" id="IPR003594">
    <property type="entry name" value="HATPase_dom"/>
</dbReference>
<organism evidence="4 5">
    <name type="scientific">Clostridium simiarum</name>
    <dbReference type="NCBI Taxonomy" id="2841506"/>
    <lineage>
        <taxon>Bacteria</taxon>
        <taxon>Bacillati</taxon>
        <taxon>Bacillota</taxon>
        <taxon>Clostridia</taxon>
        <taxon>Eubacteriales</taxon>
        <taxon>Clostridiaceae</taxon>
        <taxon>Clostridium</taxon>
    </lineage>
</organism>
<protein>
    <submittedName>
        <fullName evidence="4">Sensor histidine kinase</fullName>
    </submittedName>
</protein>
<dbReference type="Pfam" id="PF02518">
    <property type="entry name" value="HATPase_c"/>
    <property type="match status" value="1"/>
</dbReference>
<evidence type="ECO:0000256" key="2">
    <source>
        <dbReference type="SAM" id="Phobius"/>
    </source>
</evidence>
<dbReference type="Pfam" id="PF06580">
    <property type="entry name" value="His_kinase"/>
    <property type="match status" value="1"/>
</dbReference>
<dbReference type="InterPro" id="IPR050640">
    <property type="entry name" value="Bact_2-comp_sensor_kinase"/>
</dbReference>
<accession>A0ABS6F4T3</accession>
<keyword evidence="2" id="KW-0472">Membrane</keyword>
<keyword evidence="1 4" id="KW-0418">Kinase</keyword>
<dbReference type="SMART" id="SM00387">
    <property type="entry name" value="HATPase_c"/>
    <property type="match status" value="1"/>
</dbReference>
<dbReference type="Pfam" id="PF00672">
    <property type="entry name" value="HAMP"/>
    <property type="match status" value="1"/>
</dbReference>
<proteinExistence type="predicted"/>
<feature type="domain" description="HAMP" evidence="3">
    <location>
        <begin position="320"/>
        <end position="372"/>
    </location>
</feature>
<dbReference type="GO" id="GO:0016301">
    <property type="term" value="F:kinase activity"/>
    <property type="evidence" value="ECO:0007669"/>
    <property type="project" value="UniProtKB-KW"/>
</dbReference>
<evidence type="ECO:0000313" key="4">
    <source>
        <dbReference type="EMBL" id="MBU5592839.1"/>
    </source>
</evidence>
<feature type="transmembrane region" description="Helical" evidence="2">
    <location>
        <begin position="14"/>
        <end position="34"/>
    </location>
</feature>
<comment type="caution">
    <text evidence="4">The sequence shown here is derived from an EMBL/GenBank/DDBJ whole genome shotgun (WGS) entry which is preliminary data.</text>
</comment>
<evidence type="ECO:0000256" key="1">
    <source>
        <dbReference type="ARBA" id="ARBA00022777"/>
    </source>
</evidence>
<dbReference type="PANTHER" id="PTHR34220">
    <property type="entry name" value="SENSOR HISTIDINE KINASE YPDA"/>
    <property type="match status" value="1"/>
</dbReference>
<sequence>MKYRFINKSFGNRLFKAFMLIVLIPVIVMSAFYYKNLSEFTETKINNSVTENLEFTSKLIDSTISSFIKITNYMSYNDDVQSILKTKEYNTYDDRFKDIQAMYKISSGVLATQSFEVPIHIIDLNRKSRFSTTEYNVPIYEDSRGNFFHIMDSNEGKELSFIHRRVDGKESKDIVMAVGKQVRDKQEGEALGYIISDVYDDYFTDVFKNTNLYEDNNIYVIDKNGYIITDKKYKNMTGFKFYEEYLSYILENNKGTMEMDIDEVTYKAYFTTSPHTSIKIIELIPKRIIYKERHLAIVTFIIFIVIILFMCITASYMLSKSISQPINELSGLMKKVESGEREVNFHIKTEDEIGQLGKSFNDMVKEINRLIKEVYEKQYLVQESEFKALKAQVNPHFLYNTLESIHWMAKLKDYEGVTDMVVSLGKLLRYSTNKNSDIVKVKEEIEQIKNYLRIQKIRYSDKFEVVINIEEEVYDKYMLRFLLQPIVENAITHGLEQKMGKGIIEIRGIIKDENICFEILDNGVGFGNSKSKGEGIGMDNVNSRVKIHYGEAYGLIVEEKDGFTSVKILIPDIDESSNMNNRGEKFV</sequence>
<keyword evidence="5" id="KW-1185">Reference proteome</keyword>